<name>A0A641XZY9_BACOV</name>
<evidence type="ECO:0000313" key="2">
    <source>
        <dbReference type="EMBL" id="KAA4397674.1"/>
    </source>
</evidence>
<dbReference type="InterPro" id="IPR001763">
    <property type="entry name" value="Rhodanese-like_dom"/>
</dbReference>
<dbReference type="PANTHER" id="PTHR43031:SF1">
    <property type="entry name" value="PYRIDINE NUCLEOTIDE-DISULPHIDE OXIDOREDUCTASE"/>
    <property type="match status" value="1"/>
</dbReference>
<proteinExistence type="predicted"/>
<dbReference type="Gene3D" id="3.50.50.60">
    <property type="entry name" value="FAD/NAD(P)-binding domain"/>
    <property type="match status" value="1"/>
</dbReference>
<dbReference type="InterPro" id="IPR050229">
    <property type="entry name" value="GlpE_sulfurtransferase"/>
</dbReference>
<dbReference type="PANTHER" id="PTHR43031">
    <property type="entry name" value="FAD-DEPENDENT OXIDOREDUCTASE"/>
    <property type="match status" value="1"/>
</dbReference>
<comment type="caution">
    <text evidence="2">The sequence shown here is derived from an EMBL/GenBank/DDBJ whole genome shotgun (WGS) entry which is preliminary data.</text>
</comment>
<dbReference type="InterPro" id="IPR036873">
    <property type="entry name" value="Rhodanese-like_dom_sf"/>
</dbReference>
<dbReference type="InterPro" id="IPR036188">
    <property type="entry name" value="FAD/NAD-bd_sf"/>
</dbReference>
<dbReference type="SUPFAM" id="SSF55424">
    <property type="entry name" value="FAD/NAD-linked reductases, dimerisation (C-terminal) domain"/>
    <property type="match status" value="1"/>
</dbReference>
<feature type="non-terminal residue" evidence="2">
    <location>
        <position position="1"/>
    </location>
</feature>
<evidence type="ECO:0000259" key="1">
    <source>
        <dbReference type="PROSITE" id="PS50206"/>
    </source>
</evidence>
<dbReference type="AlphaFoldDB" id="A0A641XZY9"/>
<dbReference type="EMBL" id="VWHP01000069">
    <property type="protein sequence ID" value="KAA4397674.1"/>
    <property type="molecule type" value="Genomic_DNA"/>
</dbReference>
<sequence length="173" mass="18955">LFSPDTGKILGAQASGKKGVDKRIDVLAVVQRAGLTVNDLEHLELTYAPPFNSARDVVNQAGMVAANVIKGDTVICHVRDVLQREPGSYCLLDIRSPAELKQFGEYPDALSIPLDSLRENLDKLPEDKEIIIGCQSGLRGHVAYRMLQSHGFRTYNLSGGFITWQAVTESMSQ</sequence>
<dbReference type="PROSITE" id="PS50206">
    <property type="entry name" value="RHODANESE_3"/>
    <property type="match status" value="1"/>
</dbReference>
<accession>A0A641XZY9</accession>
<dbReference type="SMART" id="SM00450">
    <property type="entry name" value="RHOD"/>
    <property type="match status" value="1"/>
</dbReference>
<gene>
    <name evidence="2" type="ORF">F3C73_26410</name>
</gene>
<reference evidence="2" key="1">
    <citation type="journal article" date="2019" name="Nat. Med.">
        <title>A library of human gut bacterial isolates paired with longitudinal multiomics data enables mechanistic microbiome research.</title>
        <authorList>
            <person name="Poyet M."/>
            <person name="Groussin M."/>
            <person name="Gibbons S.M."/>
            <person name="Avila-Pacheco J."/>
            <person name="Jiang X."/>
            <person name="Kearney S.M."/>
            <person name="Perrotta A.R."/>
            <person name="Berdy B."/>
            <person name="Zhao S."/>
            <person name="Lieberman T.D."/>
            <person name="Swanson P.K."/>
            <person name="Smith M."/>
            <person name="Roesemann S."/>
            <person name="Alexander J.E."/>
            <person name="Rich S.A."/>
            <person name="Livny J."/>
            <person name="Vlamakis H."/>
            <person name="Clish C."/>
            <person name="Bullock K."/>
            <person name="Deik A."/>
            <person name="Scott J."/>
            <person name="Pierce K.A."/>
            <person name="Xavier R.J."/>
            <person name="Alm E.J."/>
        </authorList>
    </citation>
    <scope>NUCLEOTIDE SEQUENCE</scope>
    <source>
        <strain evidence="2">BIOML-A68</strain>
    </source>
</reference>
<organism evidence="2">
    <name type="scientific">Bacteroides ovatus</name>
    <dbReference type="NCBI Taxonomy" id="28116"/>
    <lineage>
        <taxon>Bacteria</taxon>
        <taxon>Pseudomonadati</taxon>
        <taxon>Bacteroidota</taxon>
        <taxon>Bacteroidia</taxon>
        <taxon>Bacteroidales</taxon>
        <taxon>Bacteroidaceae</taxon>
        <taxon>Bacteroides</taxon>
    </lineage>
</organism>
<dbReference type="Gene3D" id="3.40.250.10">
    <property type="entry name" value="Rhodanese-like domain"/>
    <property type="match status" value="1"/>
</dbReference>
<protein>
    <submittedName>
        <fullName evidence="2">CoA-disulfide reductase</fullName>
    </submittedName>
</protein>
<feature type="domain" description="Rhodanese" evidence="1">
    <location>
        <begin position="85"/>
        <end position="169"/>
    </location>
</feature>
<dbReference type="SUPFAM" id="SSF52821">
    <property type="entry name" value="Rhodanese/Cell cycle control phosphatase"/>
    <property type="match status" value="1"/>
</dbReference>
<dbReference type="InterPro" id="IPR016156">
    <property type="entry name" value="FAD/NAD-linked_Rdtase_dimer_sf"/>
</dbReference>
<dbReference type="Pfam" id="PF00581">
    <property type="entry name" value="Rhodanese"/>
    <property type="match status" value="1"/>
</dbReference>